<sequence>MSKYRSFQDGLIFPNGMSVRESKKNARELSKKNLVKRSVALAIIAGRNFGSKNQIPWERAIKKLLKLRIEKNRSNSKEITEKELDIISSENPRLTQFGVDGYNPLYLDVIAKEKPEIKTDQLRKELISSEHNVLFHPSCLREINLALEFVTKLRPGFTLNSETNSYELKHMAERYLNKKYAEGCYISHGSLIIAALYQGFLPERCNRNSFSLYFNIDESSVWEIANVSA</sequence>
<evidence type="ECO:0000313" key="2">
    <source>
        <dbReference type="Proteomes" id="UP001163255"/>
    </source>
</evidence>
<dbReference type="RefSeq" id="WP_262598614.1">
    <property type="nucleotide sequence ID" value="NZ_CP103300.1"/>
</dbReference>
<accession>A0ABY6GU53</accession>
<protein>
    <submittedName>
        <fullName evidence="1">Uncharacterized protein</fullName>
    </submittedName>
</protein>
<evidence type="ECO:0000313" key="1">
    <source>
        <dbReference type="EMBL" id="UYM16315.1"/>
    </source>
</evidence>
<keyword evidence="2" id="KW-1185">Reference proteome</keyword>
<dbReference type="EMBL" id="CP103300">
    <property type="protein sequence ID" value="UYM16315.1"/>
    <property type="molecule type" value="Genomic_DNA"/>
</dbReference>
<dbReference type="Proteomes" id="UP001163255">
    <property type="component" value="Chromosome"/>
</dbReference>
<reference evidence="1" key="1">
    <citation type="submission" date="2022-10" db="EMBL/GenBank/DDBJ databases">
        <title>Completed Genome Sequence of two octocoral isolated bacterium, Endozoicomonas euniceicola EF212T and Endozoicomonas gorgoniicola PS125T.</title>
        <authorList>
            <person name="Chiou Y.-J."/>
            <person name="Chen Y.-H."/>
        </authorList>
    </citation>
    <scope>NUCLEOTIDE SEQUENCE</scope>
    <source>
        <strain evidence="1">EF212</strain>
    </source>
</reference>
<gene>
    <name evidence="1" type="ORF">NX720_26565</name>
</gene>
<name>A0ABY6GU53_9GAMM</name>
<organism evidence="1 2">
    <name type="scientific">Endozoicomonas euniceicola</name>
    <dbReference type="NCBI Taxonomy" id="1234143"/>
    <lineage>
        <taxon>Bacteria</taxon>
        <taxon>Pseudomonadati</taxon>
        <taxon>Pseudomonadota</taxon>
        <taxon>Gammaproteobacteria</taxon>
        <taxon>Oceanospirillales</taxon>
        <taxon>Endozoicomonadaceae</taxon>
        <taxon>Endozoicomonas</taxon>
    </lineage>
</organism>
<proteinExistence type="predicted"/>